<dbReference type="HOGENOM" id="CLU_045686_0_1_4"/>
<feature type="transmembrane region" description="Helical" evidence="1">
    <location>
        <begin position="119"/>
        <end position="145"/>
    </location>
</feature>
<dbReference type="Proteomes" id="UP000002440">
    <property type="component" value="Chromosome"/>
</dbReference>
<dbReference type="GO" id="GO:0005548">
    <property type="term" value="F:phospholipid transporter activity"/>
    <property type="evidence" value="ECO:0007669"/>
    <property type="project" value="TreeGrafter"/>
</dbReference>
<dbReference type="EMBL" id="CP000284">
    <property type="protein sequence ID" value="ABE50632.1"/>
    <property type="molecule type" value="Genomic_DNA"/>
</dbReference>
<dbReference type="STRING" id="265072.Mfla_2365"/>
<evidence type="ECO:0000256" key="1">
    <source>
        <dbReference type="SAM" id="Phobius"/>
    </source>
</evidence>
<dbReference type="RefSeq" id="WP_011480585.1">
    <property type="nucleotide sequence ID" value="NC_007947.1"/>
</dbReference>
<name>Q1GYQ5_METFK</name>
<organism evidence="2 3">
    <name type="scientific">Methylobacillus flagellatus (strain ATCC 51484 / DSM 6875 / VKM B-1610 / KT)</name>
    <dbReference type="NCBI Taxonomy" id="265072"/>
    <lineage>
        <taxon>Bacteria</taxon>
        <taxon>Pseudomonadati</taxon>
        <taxon>Pseudomonadota</taxon>
        <taxon>Betaproteobacteria</taxon>
        <taxon>Nitrosomonadales</taxon>
        <taxon>Methylophilaceae</taxon>
        <taxon>Methylobacillus</taxon>
    </lineage>
</organism>
<feature type="transmembrane region" description="Helical" evidence="1">
    <location>
        <begin position="350"/>
        <end position="371"/>
    </location>
</feature>
<evidence type="ECO:0000313" key="2">
    <source>
        <dbReference type="EMBL" id="ABE50632.1"/>
    </source>
</evidence>
<dbReference type="PANTHER" id="PTHR30188:SF3">
    <property type="entry name" value="ABC TRANSPORTER PERMEASE"/>
    <property type="match status" value="1"/>
</dbReference>
<accession>Q1GYQ5</accession>
<dbReference type="eggNOG" id="COG0767">
    <property type="taxonomic scope" value="Bacteria"/>
</dbReference>
<dbReference type="PANTHER" id="PTHR30188">
    <property type="entry name" value="ABC TRANSPORTER PERMEASE PROTEIN-RELATED"/>
    <property type="match status" value="1"/>
</dbReference>
<evidence type="ECO:0000313" key="3">
    <source>
        <dbReference type="Proteomes" id="UP000002440"/>
    </source>
</evidence>
<protein>
    <recommendedName>
        <fullName evidence="4">ABC transporter permease</fullName>
    </recommendedName>
</protein>
<dbReference type="KEGG" id="mfa:Mfla_2365"/>
<feature type="transmembrane region" description="Helical" evidence="1">
    <location>
        <begin position="260"/>
        <end position="280"/>
    </location>
</feature>
<proteinExistence type="predicted"/>
<dbReference type="AlphaFoldDB" id="Q1GYQ5"/>
<keyword evidence="1" id="KW-0472">Membrane</keyword>
<feature type="transmembrane region" description="Helical" evidence="1">
    <location>
        <begin position="198"/>
        <end position="221"/>
    </location>
</feature>
<keyword evidence="1" id="KW-1133">Transmembrane helix</keyword>
<reference evidence="2 3" key="1">
    <citation type="submission" date="2006-03" db="EMBL/GenBank/DDBJ databases">
        <title>Complete sequence of Methylobacillus flagellatus KT.</title>
        <authorList>
            <consortium name="US DOE Joint Genome Institute"/>
            <person name="Copeland A."/>
            <person name="Lucas S."/>
            <person name="Lapidus A."/>
            <person name="Barry K."/>
            <person name="Detter J.C."/>
            <person name="Glavina del Rio T."/>
            <person name="Hammon N."/>
            <person name="Israni S."/>
            <person name="Dalin E."/>
            <person name="Tice H."/>
            <person name="Pitluck S."/>
            <person name="Brettin T."/>
            <person name="Bruce D."/>
            <person name="Han C."/>
            <person name="Tapia R."/>
            <person name="Saunders E."/>
            <person name="Gilna P."/>
            <person name="Schmutz J."/>
            <person name="Larimer F."/>
            <person name="Land M."/>
            <person name="Kyrpides N."/>
            <person name="Anderson I."/>
            <person name="Richardson P."/>
        </authorList>
    </citation>
    <scope>NUCLEOTIDE SEQUENCE [LARGE SCALE GENOMIC DNA]</scope>
    <source>
        <strain evidence="3">KT / ATCC 51484 / DSM 6875</strain>
    </source>
</reference>
<dbReference type="OrthoDB" id="9810518at2"/>
<evidence type="ECO:0008006" key="4">
    <source>
        <dbReference type="Google" id="ProtNLM"/>
    </source>
</evidence>
<keyword evidence="3" id="KW-1185">Reference proteome</keyword>
<feature type="transmembrane region" description="Helical" evidence="1">
    <location>
        <begin position="165"/>
        <end position="186"/>
    </location>
</feature>
<keyword evidence="1" id="KW-0812">Transmembrane</keyword>
<dbReference type="Pfam" id="PF02405">
    <property type="entry name" value="MlaE"/>
    <property type="match status" value="1"/>
</dbReference>
<feature type="transmembrane region" description="Helical" evidence="1">
    <location>
        <begin position="300"/>
        <end position="329"/>
    </location>
</feature>
<dbReference type="GO" id="GO:0043190">
    <property type="term" value="C:ATP-binding cassette (ABC) transporter complex"/>
    <property type="evidence" value="ECO:0007669"/>
    <property type="project" value="InterPro"/>
</dbReference>
<gene>
    <name evidence="2" type="ordered locus">Mfla_2365</name>
</gene>
<dbReference type="InterPro" id="IPR030802">
    <property type="entry name" value="Permease_MalE"/>
</dbReference>
<sequence length="373" mass="40485">MAAASFQVEDDTQGGKRIVLNGQWSLRALDNDFAELRRALKPYFSDEKAQWDLTQVEQLDTAGAAVLWNGWQGKMEGRVTLTDEQVALFDTLASIETTTVAEKPPRFDWLKLVAGFGKLTIFISSHVVDFVKLIGLLVLELGYLLRRPQDFPWREFSANIYKSGVTALPVTALLGFMIGIAMSYLMATQLRTFGADIFIVNILGLAVIRELGPILMAVLVAGRSGSSMAAQIGVMRVTEEIDALATMGISRILRVVLPKVLGLTVIAPFLVIWTSCWALLGGALSANIELGLGFRFFFDYLAAVVQPVNITLGLIKGVMFGFIVAVMACHFGLRIKPNTESLSRSTTSSVVTAITCVILIDAAFAIITSGIGV</sequence>